<evidence type="ECO:0000313" key="3">
    <source>
        <dbReference type="Proteomes" id="UP000005408"/>
    </source>
</evidence>
<keyword evidence="1" id="KW-0472">Membrane</keyword>
<proteinExistence type="predicted"/>
<reference evidence="2" key="1">
    <citation type="submission" date="2022-08" db="UniProtKB">
        <authorList>
            <consortium name="EnsemblMetazoa"/>
        </authorList>
    </citation>
    <scope>IDENTIFICATION</scope>
    <source>
        <strain evidence="2">05x7-T-G4-1.051#20</strain>
    </source>
</reference>
<name>A0A8W8MS75_MAGGI</name>
<keyword evidence="1" id="KW-1133">Transmembrane helix</keyword>
<dbReference type="AlphaFoldDB" id="A0A8W8MS75"/>
<dbReference type="Proteomes" id="UP000005408">
    <property type="component" value="Unassembled WGS sequence"/>
</dbReference>
<organism evidence="2 3">
    <name type="scientific">Magallana gigas</name>
    <name type="common">Pacific oyster</name>
    <name type="synonym">Crassostrea gigas</name>
    <dbReference type="NCBI Taxonomy" id="29159"/>
    <lineage>
        <taxon>Eukaryota</taxon>
        <taxon>Metazoa</taxon>
        <taxon>Spiralia</taxon>
        <taxon>Lophotrochozoa</taxon>
        <taxon>Mollusca</taxon>
        <taxon>Bivalvia</taxon>
        <taxon>Autobranchia</taxon>
        <taxon>Pteriomorphia</taxon>
        <taxon>Ostreida</taxon>
        <taxon>Ostreoidea</taxon>
        <taxon>Ostreidae</taxon>
        <taxon>Magallana</taxon>
    </lineage>
</organism>
<keyword evidence="1" id="KW-0812">Transmembrane</keyword>
<protein>
    <submittedName>
        <fullName evidence="2">Uncharacterized protein</fullName>
    </submittedName>
</protein>
<sequence>MRECAIYNTLCTCIFNDPFTGFRRVTCMEFIFRNRKSKQIKQIRAVQSSAQLIREIKMFYLNYCRCITGCASQRPNFSPVKSCTTLTLREIPVVVFDNCTGPGLVIHCLPDSTDNLGLSCYPPRWISPGKCPYYNTYQGNMDEKNCNQDHGNCPTDQFRSPLSVMYKGCYIKEEQIVTTTEALTTTEEVMKTTCEPVKSNCSKFVSAAEEMKSTSCTAGITASIVLAVIIIVLVVLLILSHYSRVRSNIPCLLNLGSSSPDNRVIRGREVSLEESALRGNDE</sequence>
<feature type="transmembrane region" description="Helical" evidence="1">
    <location>
        <begin position="218"/>
        <end position="239"/>
    </location>
</feature>
<accession>A0A8W8MS75</accession>
<evidence type="ECO:0000256" key="1">
    <source>
        <dbReference type="SAM" id="Phobius"/>
    </source>
</evidence>
<evidence type="ECO:0000313" key="2">
    <source>
        <dbReference type="EnsemblMetazoa" id="G35086.1:cds"/>
    </source>
</evidence>
<keyword evidence="3" id="KW-1185">Reference proteome</keyword>
<dbReference type="EnsemblMetazoa" id="G35086.1">
    <property type="protein sequence ID" value="G35086.1:cds"/>
    <property type="gene ID" value="G35086"/>
</dbReference>